<evidence type="ECO:0000313" key="5">
    <source>
        <dbReference type="Proteomes" id="UP001430584"/>
    </source>
</evidence>
<dbReference type="InterPro" id="IPR052565">
    <property type="entry name" value="Glutaredoxin-like_YDR286C"/>
</dbReference>
<keyword evidence="5" id="KW-1185">Reference proteome</keyword>
<keyword evidence="1" id="KW-0813">Transport</keyword>
<organism evidence="3 4">
    <name type="scientific">Diplodia seriata</name>
    <dbReference type="NCBI Taxonomy" id="420778"/>
    <lineage>
        <taxon>Eukaryota</taxon>
        <taxon>Fungi</taxon>
        <taxon>Dikarya</taxon>
        <taxon>Ascomycota</taxon>
        <taxon>Pezizomycotina</taxon>
        <taxon>Dothideomycetes</taxon>
        <taxon>Dothideomycetes incertae sedis</taxon>
        <taxon>Botryosphaeriales</taxon>
        <taxon>Botryosphaeriaceae</taxon>
        <taxon>Diplodia</taxon>
    </lineage>
</organism>
<evidence type="ECO:0000313" key="2">
    <source>
        <dbReference type="EMBL" id="KAL0261185.1"/>
    </source>
</evidence>
<evidence type="ECO:0000313" key="3">
    <source>
        <dbReference type="EMBL" id="KKY18515.1"/>
    </source>
</evidence>
<dbReference type="InterPro" id="IPR008554">
    <property type="entry name" value="Glutaredoxin-like"/>
</dbReference>
<reference evidence="3 4" key="1">
    <citation type="submission" date="2015-03" db="EMBL/GenBank/DDBJ databases">
        <authorList>
            <person name="Morales-Cruz A."/>
            <person name="Amrine K.C."/>
            <person name="Cantu D."/>
        </authorList>
    </citation>
    <scope>NUCLEOTIDE SEQUENCE [LARGE SCALE GENOMIC DNA]</scope>
    <source>
        <strain evidence="3">DS831</strain>
    </source>
</reference>
<dbReference type="EMBL" id="LAQI01000125">
    <property type="protein sequence ID" value="KKY18515.1"/>
    <property type="molecule type" value="Genomic_DNA"/>
</dbReference>
<dbReference type="InterPro" id="IPR036249">
    <property type="entry name" value="Thioredoxin-like_sf"/>
</dbReference>
<comment type="similarity">
    <text evidence="1">Belongs to the glutaredoxin family.</text>
</comment>
<evidence type="ECO:0000256" key="1">
    <source>
        <dbReference type="RuleBase" id="RU363082"/>
    </source>
</evidence>
<dbReference type="Pfam" id="PF05768">
    <property type="entry name" value="Glrx-like"/>
    <property type="match status" value="1"/>
</dbReference>
<dbReference type="AlphaFoldDB" id="A0A0G2GNW4"/>
<dbReference type="SUPFAM" id="SSF52833">
    <property type="entry name" value="Thioredoxin-like"/>
    <property type="match status" value="1"/>
</dbReference>
<dbReference type="Proteomes" id="UP000034182">
    <property type="component" value="Unassembled WGS sequence"/>
</dbReference>
<accession>A0A0G2GNW4</accession>
<dbReference type="Proteomes" id="UP001430584">
    <property type="component" value="Unassembled WGS sequence"/>
</dbReference>
<name>A0A0G2GNW4_9PEZI</name>
<reference evidence="3 4" key="2">
    <citation type="submission" date="2015-05" db="EMBL/GenBank/DDBJ databases">
        <title>Distinctive expansion of gene families associated with plant cell wall degradation and secondary metabolism in the genomes of grapevine trunk pathogens.</title>
        <authorList>
            <person name="Lawrence D.P."/>
            <person name="Travadon R."/>
            <person name="Rolshausen P.E."/>
            <person name="Baumgartner K."/>
        </authorList>
    </citation>
    <scope>NUCLEOTIDE SEQUENCE [LARGE SCALE GENOMIC DNA]</scope>
    <source>
        <strain evidence="3">DS831</strain>
    </source>
</reference>
<dbReference type="GeneID" id="92008966"/>
<dbReference type="Gene3D" id="3.40.30.10">
    <property type="entry name" value="Glutaredoxin"/>
    <property type="match status" value="1"/>
</dbReference>
<protein>
    <recommendedName>
        <fullName evidence="1">Glutaredoxin-like protein</fullName>
    </recommendedName>
</protein>
<keyword evidence="1" id="KW-0249">Electron transport</keyword>
<comment type="caution">
    <text evidence="3">The sequence shown here is derived from an EMBL/GenBank/DDBJ whole genome shotgun (WGS) entry which is preliminary data.</text>
</comment>
<dbReference type="PANTHER" id="PTHR33558">
    <property type="entry name" value="GLUTAREDOXIN-LIKE PROTEIN C5ORF63 HOMOLOG"/>
    <property type="match status" value="1"/>
</dbReference>
<proteinExistence type="inferred from homology"/>
<dbReference type="RefSeq" id="XP_066634214.1">
    <property type="nucleotide sequence ID" value="XM_066776333.1"/>
</dbReference>
<evidence type="ECO:0000313" key="4">
    <source>
        <dbReference type="Proteomes" id="UP000034182"/>
    </source>
</evidence>
<dbReference type="PANTHER" id="PTHR33558:SF1">
    <property type="entry name" value="GLUTAREDOXIN-LIKE PROTEIN C5ORF63 HOMOLOG"/>
    <property type="match status" value="1"/>
</dbReference>
<reference evidence="2 5" key="3">
    <citation type="submission" date="2024-02" db="EMBL/GenBank/DDBJ databases">
        <title>De novo assembly and annotation of 12 fungi associated with fruit tree decline syndrome in Ontario, Canada.</title>
        <authorList>
            <person name="Sulman M."/>
            <person name="Ellouze W."/>
            <person name="Ilyukhin E."/>
        </authorList>
    </citation>
    <scope>NUCLEOTIDE SEQUENCE [LARGE SCALE GENOMIC DNA]</scope>
    <source>
        <strain evidence="2 5">FDS-637</strain>
    </source>
</reference>
<sequence length="110" mass="12709">MFAPTARLLQRVCRLTLFTRQGCALCDNAKGVLSNVWDKRPFEYTEIDVMAPGQQKWKDVYEFDTPVIHVEKMPANEGQETTTAARKLMHRFKEEQVEALMEEAEKDTAE</sequence>
<dbReference type="EMBL" id="JAJVCZ030000004">
    <property type="protein sequence ID" value="KAL0261185.1"/>
    <property type="molecule type" value="Genomic_DNA"/>
</dbReference>
<gene>
    <name evidence="2" type="ORF">SLS55_004881</name>
    <name evidence="3" type="ORF">UCDDS831_g05989</name>
</gene>